<name>A0A9Q1GQ23_9CARY</name>
<dbReference type="PANTHER" id="PTHR33710">
    <property type="entry name" value="BNAC02G09200D PROTEIN"/>
    <property type="match status" value="1"/>
</dbReference>
<dbReference type="Proteomes" id="UP001153076">
    <property type="component" value="Unassembled WGS sequence"/>
</dbReference>
<accession>A0A9Q1GQ23</accession>
<organism evidence="1 2">
    <name type="scientific">Carnegiea gigantea</name>
    <dbReference type="NCBI Taxonomy" id="171969"/>
    <lineage>
        <taxon>Eukaryota</taxon>
        <taxon>Viridiplantae</taxon>
        <taxon>Streptophyta</taxon>
        <taxon>Embryophyta</taxon>
        <taxon>Tracheophyta</taxon>
        <taxon>Spermatophyta</taxon>
        <taxon>Magnoliopsida</taxon>
        <taxon>eudicotyledons</taxon>
        <taxon>Gunneridae</taxon>
        <taxon>Pentapetalae</taxon>
        <taxon>Caryophyllales</taxon>
        <taxon>Cactineae</taxon>
        <taxon>Cactaceae</taxon>
        <taxon>Cactoideae</taxon>
        <taxon>Echinocereeae</taxon>
        <taxon>Carnegiea</taxon>
    </lineage>
</organism>
<dbReference type="OrthoDB" id="1303354at2759"/>
<sequence length="229" mass="27070">MKRYVKRKWGRGKKGYPPMGSLLTWNIRGLNSPNKQEDIKIIAQRQQLWHSMRSIAGSIQEAWCIMGDFNAVLHPQERLEGEEVQHREVVDFAKCLDDCDIQETNKTVWLKIDRVLVNSYWYNGIRYTHVQSLAAHLSDHAPLKITFPACPRMKSNFMFCEMCCKDPSYRDLIKQHTQQRLQGSKMLQICEVLKKLRKPLRQLNKDKFGDIHEQQQEARRKMKMVQEQL</sequence>
<protein>
    <recommendedName>
        <fullName evidence="3">Endonuclease/exonuclease/phosphatase domain-containing protein</fullName>
    </recommendedName>
</protein>
<dbReference type="PANTHER" id="PTHR33710:SF78">
    <property type="entry name" value="ENDONUCLEASE_EXONUCLEASE_PHOSPHATASE DOMAIN-CONTAINING PROTEIN"/>
    <property type="match status" value="1"/>
</dbReference>
<evidence type="ECO:0008006" key="3">
    <source>
        <dbReference type="Google" id="ProtNLM"/>
    </source>
</evidence>
<gene>
    <name evidence="1" type="ORF">Cgig2_021864</name>
</gene>
<dbReference type="EMBL" id="JAKOGI010002070">
    <property type="protein sequence ID" value="KAJ8423045.1"/>
    <property type="molecule type" value="Genomic_DNA"/>
</dbReference>
<evidence type="ECO:0000313" key="1">
    <source>
        <dbReference type="EMBL" id="KAJ8423045.1"/>
    </source>
</evidence>
<proteinExistence type="predicted"/>
<dbReference type="AlphaFoldDB" id="A0A9Q1GQ23"/>
<dbReference type="InterPro" id="IPR036691">
    <property type="entry name" value="Endo/exonu/phosph_ase_sf"/>
</dbReference>
<dbReference type="Gene3D" id="3.60.10.10">
    <property type="entry name" value="Endonuclease/exonuclease/phosphatase"/>
    <property type="match status" value="1"/>
</dbReference>
<keyword evidence="2" id="KW-1185">Reference proteome</keyword>
<evidence type="ECO:0000313" key="2">
    <source>
        <dbReference type="Proteomes" id="UP001153076"/>
    </source>
</evidence>
<comment type="caution">
    <text evidence="1">The sequence shown here is derived from an EMBL/GenBank/DDBJ whole genome shotgun (WGS) entry which is preliminary data.</text>
</comment>
<reference evidence="1" key="1">
    <citation type="submission" date="2022-04" db="EMBL/GenBank/DDBJ databases">
        <title>Carnegiea gigantea Genome sequencing and assembly v2.</title>
        <authorList>
            <person name="Copetti D."/>
            <person name="Sanderson M.J."/>
            <person name="Burquez A."/>
            <person name="Wojciechowski M.F."/>
        </authorList>
    </citation>
    <scope>NUCLEOTIDE SEQUENCE</scope>
    <source>
        <strain evidence="1">SGP5-SGP5p</strain>
        <tissue evidence="1">Aerial part</tissue>
    </source>
</reference>
<dbReference type="SUPFAM" id="SSF56219">
    <property type="entry name" value="DNase I-like"/>
    <property type="match status" value="1"/>
</dbReference>